<dbReference type="Gene3D" id="1.10.287.310">
    <property type="match status" value="1"/>
</dbReference>
<evidence type="ECO:0000256" key="2">
    <source>
        <dbReference type="ARBA" id="ARBA00022980"/>
    </source>
</evidence>
<evidence type="ECO:0000256" key="1">
    <source>
        <dbReference type="ARBA" id="ARBA00009254"/>
    </source>
</evidence>
<dbReference type="GO" id="GO:1990904">
    <property type="term" value="C:ribonucleoprotein complex"/>
    <property type="evidence" value="ECO:0007669"/>
    <property type="project" value="UniProtKB-KW"/>
</dbReference>
<dbReference type="InterPro" id="IPR001854">
    <property type="entry name" value="Ribosomal_uL29"/>
</dbReference>
<reference evidence="6 7" key="1">
    <citation type="journal article" date="2016" name="Nat. Commun.">
        <title>Thousands of microbial genomes shed light on interconnected biogeochemical processes in an aquifer system.</title>
        <authorList>
            <person name="Anantharaman K."/>
            <person name="Brown C.T."/>
            <person name="Hug L.A."/>
            <person name="Sharon I."/>
            <person name="Castelle C.J."/>
            <person name="Probst A.J."/>
            <person name="Thomas B.C."/>
            <person name="Singh A."/>
            <person name="Wilkins M.J."/>
            <person name="Karaoz U."/>
            <person name="Brodie E.L."/>
            <person name="Williams K.H."/>
            <person name="Hubbard S.S."/>
            <person name="Banfield J.F."/>
        </authorList>
    </citation>
    <scope>NUCLEOTIDE SEQUENCE [LARGE SCALE GENOMIC DNA]</scope>
</reference>
<dbReference type="CDD" id="cd00427">
    <property type="entry name" value="Ribosomal_L29_HIP"/>
    <property type="match status" value="1"/>
</dbReference>
<proteinExistence type="inferred from homology"/>
<evidence type="ECO:0000256" key="5">
    <source>
        <dbReference type="HAMAP-Rule" id="MF_00374"/>
    </source>
</evidence>
<dbReference type="GO" id="GO:0006412">
    <property type="term" value="P:translation"/>
    <property type="evidence" value="ECO:0007669"/>
    <property type="project" value="UniProtKB-UniRule"/>
</dbReference>
<comment type="similarity">
    <text evidence="1 5">Belongs to the universal ribosomal protein uL29 family.</text>
</comment>
<dbReference type="GO" id="GO:0005840">
    <property type="term" value="C:ribosome"/>
    <property type="evidence" value="ECO:0007669"/>
    <property type="project" value="UniProtKB-KW"/>
</dbReference>
<organism evidence="6 7">
    <name type="scientific">Candidatus Nealsonbacteria bacterium RIFCSPHIGHO2_01_FULL_38_55</name>
    <dbReference type="NCBI Taxonomy" id="1801664"/>
    <lineage>
        <taxon>Bacteria</taxon>
        <taxon>Candidatus Nealsoniibacteriota</taxon>
    </lineage>
</organism>
<evidence type="ECO:0000256" key="3">
    <source>
        <dbReference type="ARBA" id="ARBA00023274"/>
    </source>
</evidence>
<comment type="caution">
    <text evidence="6">The sequence shown here is derived from an EMBL/GenBank/DDBJ whole genome shotgun (WGS) entry which is preliminary data.</text>
</comment>
<dbReference type="SUPFAM" id="SSF46561">
    <property type="entry name" value="Ribosomal protein L29 (L29p)"/>
    <property type="match status" value="1"/>
</dbReference>
<evidence type="ECO:0000313" key="7">
    <source>
        <dbReference type="Proteomes" id="UP000177360"/>
    </source>
</evidence>
<name>A0A1G2E2W9_9BACT</name>
<dbReference type="HAMAP" id="MF_00374">
    <property type="entry name" value="Ribosomal_uL29"/>
    <property type="match status" value="1"/>
</dbReference>
<evidence type="ECO:0000256" key="4">
    <source>
        <dbReference type="ARBA" id="ARBA00035204"/>
    </source>
</evidence>
<keyword evidence="2 5" id="KW-0689">Ribosomal protein</keyword>
<dbReference type="InterPro" id="IPR036049">
    <property type="entry name" value="Ribosomal_uL29_sf"/>
</dbReference>
<keyword evidence="3 5" id="KW-0687">Ribonucleoprotein</keyword>
<accession>A0A1G2E2W9</accession>
<dbReference type="Proteomes" id="UP000177360">
    <property type="component" value="Unassembled WGS sequence"/>
</dbReference>
<evidence type="ECO:0000313" key="6">
    <source>
        <dbReference type="EMBL" id="OGZ19498.1"/>
    </source>
</evidence>
<dbReference type="Pfam" id="PF00831">
    <property type="entry name" value="Ribosomal_L29"/>
    <property type="match status" value="1"/>
</dbReference>
<protein>
    <recommendedName>
        <fullName evidence="4 5">Large ribosomal subunit protein uL29</fullName>
    </recommendedName>
</protein>
<gene>
    <name evidence="5" type="primary">rpmC</name>
    <name evidence="6" type="ORF">A2626_03345</name>
</gene>
<dbReference type="EMBL" id="MHLZ01000030">
    <property type="protein sequence ID" value="OGZ19498.1"/>
    <property type="molecule type" value="Genomic_DNA"/>
</dbReference>
<dbReference type="NCBIfam" id="TIGR00012">
    <property type="entry name" value="L29"/>
    <property type="match status" value="1"/>
</dbReference>
<dbReference type="AlphaFoldDB" id="A0A1G2E2W9"/>
<sequence length="73" mass="8259">MKITELNQKTKEELKKTASDLKEKIRQFRFDLSSGKVKNVKSIRAARKDVARILTIMNLKNSSSVKSTEGGSF</sequence>
<dbReference type="GO" id="GO:0003735">
    <property type="term" value="F:structural constituent of ribosome"/>
    <property type="evidence" value="ECO:0007669"/>
    <property type="project" value="InterPro"/>
</dbReference>